<dbReference type="Proteomes" id="UP000281406">
    <property type="component" value="Unassembled WGS sequence"/>
</dbReference>
<dbReference type="EMBL" id="RJVU01051519">
    <property type="protein sequence ID" value="ROL41776.1"/>
    <property type="molecule type" value="Genomic_DNA"/>
</dbReference>
<comment type="caution">
    <text evidence="3">The sequence shown here is derived from an EMBL/GenBank/DDBJ whole genome shotgun (WGS) entry which is preliminary data.</text>
</comment>
<protein>
    <submittedName>
        <fullName evidence="3">Dedicator of cytokinesis protein 9</fullName>
    </submittedName>
</protein>
<evidence type="ECO:0000259" key="2">
    <source>
        <dbReference type="Pfam" id="PF11878"/>
    </source>
</evidence>
<reference evidence="3 4" key="1">
    <citation type="submission" date="2018-10" db="EMBL/GenBank/DDBJ databases">
        <title>Genome assembly for a Yunnan-Guizhou Plateau 3E fish, Anabarilius grahami (Regan), and its evolutionary and genetic applications.</title>
        <authorList>
            <person name="Jiang W."/>
        </authorList>
    </citation>
    <scope>NUCLEOTIDE SEQUENCE [LARGE SCALE GENOMIC DNA]</scope>
    <source>
        <strain evidence="3">AG-KIZ</strain>
        <tissue evidence="3">Muscle</tissue>
    </source>
</reference>
<dbReference type="Pfam" id="PF11878">
    <property type="entry name" value="DOCK_C-D_N"/>
    <property type="match status" value="1"/>
</dbReference>
<evidence type="ECO:0000313" key="3">
    <source>
        <dbReference type="EMBL" id="ROL41776.1"/>
    </source>
</evidence>
<organism evidence="3 4">
    <name type="scientific">Anabarilius grahami</name>
    <name type="common">Kanglang fish</name>
    <name type="synonym">Barilius grahami</name>
    <dbReference type="NCBI Taxonomy" id="495550"/>
    <lineage>
        <taxon>Eukaryota</taxon>
        <taxon>Metazoa</taxon>
        <taxon>Chordata</taxon>
        <taxon>Craniata</taxon>
        <taxon>Vertebrata</taxon>
        <taxon>Euteleostomi</taxon>
        <taxon>Actinopterygii</taxon>
        <taxon>Neopterygii</taxon>
        <taxon>Teleostei</taxon>
        <taxon>Ostariophysi</taxon>
        <taxon>Cypriniformes</taxon>
        <taxon>Xenocyprididae</taxon>
        <taxon>Xenocypridinae</taxon>
        <taxon>Xenocypridinae incertae sedis</taxon>
        <taxon>Anabarilius</taxon>
    </lineage>
</organism>
<gene>
    <name evidence="3" type="ORF">DPX16_9367</name>
</gene>
<feature type="region of interest" description="Disordered" evidence="1">
    <location>
        <begin position="32"/>
        <end position="67"/>
    </location>
</feature>
<proteinExistence type="predicted"/>
<evidence type="ECO:0000313" key="4">
    <source>
        <dbReference type="Proteomes" id="UP000281406"/>
    </source>
</evidence>
<sequence>MGCTASVILFEGLRRVLHRNCGYVCKPELEAAEPAEEEDTLSRRESLAITPSAAASSGRAGRAARKDAVCETPQQGRILGEMEVEGETAAPVGVKPKVIEPLDYESVLVQRKTQILSDVLRDMLQFPIDDFQISILKRQGRALYSSVPDGAEKRASSLLVQECIKTYNSDWHVVNYKYEDYSGDFRQLPNKVPRPEKLASHVFEVDEDADKEEASDNYP</sequence>
<evidence type="ECO:0000256" key="1">
    <source>
        <dbReference type="SAM" id="MobiDB-lite"/>
    </source>
</evidence>
<dbReference type="PANTHER" id="PTHR23317:SF77">
    <property type="entry name" value="DEDICATOR OF CYTOKINESIS PROTEIN 9"/>
    <property type="match status" value="1"/>
</dbReference>
<keyword evidence="4" id="KW-1185">Reference proteome</keyword>
<dbReference type="GO" id="GO:0007264">
    <property type="term" value="P:small GTPase-mediated signal transduction"/>
    <property type="evidence" value="ECO:0007669"/>
    <property type="project" value="InterPro"/>
</dbReference>
<accession>A0A3N0Y6F4</accession>
<dbReference type="PANTHER" id="PTHR23317">
    <property type="entry name" value="DEDICATOR OF CYTOKINESIS DOCK"/>
    <property type="match status" value="1"/>
</dbReference>
<feature type="compositionally biased region" description="Low complexity" evidence="1">
    <location>
        <begin position="52"/>
        <end position="61"/>
    </location>
</feature>
<dbReference type="GO" id="GO:0005085">
    <property type="term" value="F:guanyl-nucleotide exchange factor activity"/>
    <property type="evidence" value="ECO:0007669"/>
    <property type="project" value="InterPro"/>
</dbReference>
<dbReference type="AlphaFoldDB" id="A0A3N0Y6F4"/>
<name>A0A3N0Y6F4_ANAGA</name>
<dbReference type="OrthoDB" id="47328at2759"/>
<dbReference type="InterPro" id="IPR026791">
    <property type="entry name" value="DOCK"/>
</dbReference>
<feature type="domain" description="Dedicator of cytokinesis C/D N-terminal" evidence="2">
    <location>
        <begin position="97"/>
        <end position="206"/>
    </location>
</feature>
<dbReference type="InterPro" id="IPR021816">
    <property type="entry name" value="DOCK_C/D_N"/>
</dbReference>